<evidence type="ECO:0000313" key="3">
    <source>
        <dbReference type="Proteomes" id="UP000502508"/>
    </source>
</evidence>
<reference evidence="2 3" key="1">
    <citation type="submission" date="2020-03" db="EMBL/GenBank/DDBJ databases">
        <title>Whole genome shotgun sequence of Phytohabitans flavus NBRC 107702.</title>
        <authorList>
            <person name="Komaki H."/>
            <person name="Tamura T."/>
        </authorList>
    </citation>
    <scope>NUCLEOTIDE SEQUENCE [LARGE SCALE GENOMIC DNA]</scope>
    <source>
        <strain evidence="2 3">NBRC 107702</strain>
    </source>
</reference>
<reference evidence="2 3" key="2">
    <citation type="submission" date="2020-03" db="EMBL/GenBank/DDBJ databases">
        <authorList>
            <person name="Ichikawa N."/>
            <person name="Kimura A."/>
            <person name="Kitahashi Y."/>
            <person name="Uohara A."/>
        </authorList>
    </citation>
    <scope>NUCLEOTIDE SEQUENCE [LARGE SCALE GENOMIC DNA]</scope>
    <source>
        <strain evidence="2 3">NBRC 107702</strain>
    </source>
</reference>
<evidence type="ECO:0000256" key="1">
    <source>
        <dbReference type="SAM" id="Phobius"/>
    </source>
</evidence>
<feature type="transmembrane region" description="Helical" evidence="1">
    <location>
        <begin position="12"/>
        <end position="39"/>
    </location>
</feature>
<evidence type="ECO:0000313" key="2">
    <source>
        <dbReference type="EMBL" id="BCB75639.1"/>
    </source>
</evidence>
<keyword evidence="1" id="KW-0812">Transmembrane</keyword>
<feature type="transmembrane region" description="Helical" evidence="1">
    <location>
        <begin position="99"/>
        <end position="119"/>
    </location>
</feature>
<name>A0A6F8XPC1_9ACTN</name>
<dbReference type="GO" id="GO:0005886">
    <property type="term" value="C:plasma membrane"/>
    <property type="evidence" value="ECO:0007669"/>
    <property type="project" value="UniProtKB-SubCell"/>
</dbReference>
<proteinExistence type="predicted"/>
<organism evidence="2 3">
    <name type="scientific">Phytohabitans flavus</name>
    <dbReference type="NCBI Taxonomy" id="1076124"/>
    <lineage>
        <taxon>Bacteria</taxon>
        <taxon>Bacillati</taxon>
        <taxon>Actinomycetota</taxon>
        <taxon>Actinomycetes</taxon>
        <taxon>Micromonosporales</taxon>
        <taxon>Micromonosporaceae</taxon>
    </lineage>
</organism>
<feature type="transmembrane region" description="Helical" evidence="1">
    <location>
        <begin position="160"/>
        <end position="181"/>
    </location>
</feature>
<dbReference type="EMBL" id="AP022870">
    <property type="protein sequence ID" value="BCB75639.1"/>
    <property type="molecule type" value="Genomic_DNA"/>
</dbReference>
<keyword evidence="1" id="KW-1133">Transmembrane helix</keyword>
<sequence length="241" mass="23928">MRYALRAEWTKLWTVPGTAWLLLGAVVGTAGLGALAAAACSPGECGADPTRTSLTGIHIGQSVVAILAVLAIGGEYATGMMRVTLAAIPRRPAVLAAKAAVLAAVVVPAAAVAVPASLLSGDTPSLSGGPVLRAALGSVLYLLLVALLALGVATVVRHPAAAIGCVLGLLYLFPIVAAAMADPDWQRRLEKVGPMSAGQSIQATTGLDGLPVGPWAGLGVLALWAAGALLAGALALQARDA</sequence>
<keyword evidence="3" id="KW-1185">Reference proteome</keyword>
<dbReference type="Proteomes" id="UP000502508">
    <property type="component" value="Chromosome"/>
</dbReference>
<accession>A0A6F8XPC1</accession>
<protein>
    <submittedName>
        <fullName evidence="2">ABC transporter</fullName>
    </submittedName>
</protein>
<dbReference type="AlphaFoldDB" id="A0A6F8XPC1"/>
<keyword evidence="1" id="KW-0472">Membrane</keyword>
<gene>
    <name evidence="2" type="ORF">Pflav_020490</name>
</gene>
<feature type="transmembrane region" description="Helical" evidence="1">
    <location>
        <begin position="59"/>
        <end position="78"/>
    </location>
</feature>
<dbReference type="GO" id="GO:0140359">
    <property type="term" value="F:ABC-type transporter activity"/>
    <property type="evidence" value="ECO:0007669"/>
    <property type="project" value="InterPro"/>
</dbReference>
<dbReference type="KEGG" id="pfla:Pflav_020490"/>
<feature type="transmembrane region" description="Helical" evidence="1">
    <location>
        <begin position="215"/>
        <end position="236"/>
    </location>
</feature>
<dbReference type="RefSeq" id="WP_173035535.1">
    <property type="nucleotide sequence ID" value="NZ_AP022870.1"/>
</dbReference>
<feature type="transmembrane region" description="Helical" evidence="1">
    <location>
        <begin position="131"/>
        <end position="153"/>
    </location>
</feature>